<feature type="transmembrane region" description="Helical" evidence="1">
    <location>
        <begin position="26"/>
        <end position="46"/>
    </location>
</feature>
<evidence type="ECO:0000313" key="3">
    <source>
        <dbReference type="Proteomes" id="UP000198556"/>
    </source>
</evidence>
<accession>A0A1H9IQY9</accession>
<organism evidence="2 3">
    <name type="scientific">Granulicatella balaenopterae</name>
    <dbReference type="NCBI Taxonomy" id="137733"/>
    <lineage>
        <taxon>Bacteria</taxon>
        <taxon>Bacillati</taxon>
        <taxon>Bacillota</taxon>
        <taxon>Bacilli</taxon>
        <taxon>Lactobacillales</taxon>
        <taxon>Carnobacteriaceae</taxon>
        <taxon>Granulicatella</taxon>
    </lineage>
</organism>
<feature type="transmembrane region" description="Helical" evidence="1">
    <location>
        <begin position="231"/>
        <end position="250"/>
    </location>
</feature>
<dbReference type="PANTHER" id="PTHR37308">
    <property type="entry name" value="INTEGRAL MEMBRANE PROTEIN"/>
    <property type="match status" value="1"/>
</dbReference>
<keyword evidence="3" id="KW-1185">Reference proteome</keyword>
<sequence>MEHQTRTEMHSQKNRTDWILRFVKGMFIGSGFILPGVSGGALAAIFGMYERIISFLANLTKNFKENVLFFIPVGLGALAGIVVLSFGVSYLLGNFETVIMWFFVGCIAGTIPALWREAGKEGRSMREVIILMVSFLLGLILLYLGKSSFHGNVTPSFGSWMICGALIAGGVIIPGLSPSNFIVYMGMYKEMSDGFKTLDMHVIIPIAIGGLLTVILLSKVVHYIFQKAYPQLFHFIFGVVLASTVMIIPLSYPGFTYVGYLACVALFLLGTSLGLWMSKLEDTYK</sequence>
<dbReference type="InterPro" id="IPR007163">
    <property type="entry name" value="VCA0040-like"/>
</dbReference>
<evidence type="ECO:0000313" key="2">
    <source>
        <dbReference type="EMBL" id="SEQ76976.1"/>
    </source>
</evidence>
<feature type="transmembrane region" description="Helical" evidence="1">
    <location>
        <begin position="127"/>
        <end position="145"/>
    </location>
</feature>
<dbReference type="Proteomes" id="UP000198556">
    <property type="component" value="Unassembled WGS sequence"/>
</dbReference>
<proteinExistence type="predicted"/>
<dbReference type="STRING" id="137733.SAMN05421767_10662"/>
<feature type="transmembrane region" description="Helical" evidence="1">
    <location>
        <begin position="202"/>
        <end position="225"/>
    </location>
</feature>
<evidence type="ECO:0000256" key="1">
    <source>
        <dbReference type="SAM" id="Phobius"/>
    </source>
</evidence>
<name>A0A1H9IQY9_9LACT</name>
<dbReference type="OrthoDB" id="9793746at2"/>
<dbReference type="Pfam" id="PF04018">
    <property type="entry name" value="VCA0040-like"/>
    <property type="match status" value="1"/>
</dbReference>
<dbReference type="RefSeq" id="WP_089746106.1">
    <property type="nucleotide sequence ID" value="NZ_FOGF01000006.1"/>
</dbReference>
<feature type="transmembrane region" description="Helical" evidence="1">
    <location>
        <begin position="98"/>
        <end position="115"/>
    </location>
</feature>
<dbReference type="AlphaFoldDB" id="A0A1H9IQY9"/>
<keyword evidence="1" id="KW-1133">Transmembrane helix</keyword>
<feature type="transmembrane region" description="Helical" evidence="1">
    <location>
        <begin position="157"/>
        <end position="181"/>
    </location>
</feature>
<protein>
    <submittedName>
        <fullName evidence="2">Putative membrane protein</fullName>
    </submittedName>
</protein>
<feature type="transmembrane region" description="Helical" evidence="1">
    <location>
        <begin position="67"/>
        <end position="92"/>
    </location>
</feature>
<keyword evidence="1" id="KW-0812">Transmembrane</keyword>
<gene>
    <name evidence="2" type="ORF">SAMN05421767_10662</name>
</gene>
<keyword evidence="1" id="KW-0472">Membrane</keyword>
<feature type="transmembrane region" description="Helical" evidence="1">
    <location>
        <begin position="257"/>
        <end position="277"/>
    </location>
</feature>
<dbReference type="PANTHER" id="PTHR37308:SF1">
    <property type="entry name" value="POLYPRENYL-PHOSPHATE TRANSPORTER"/>
    <property type="match status" value="1"/>
</dbReference>
<dbReference type="EMBL" id="FOGF01000006">
    <property type="protein sequence ID" value="SEQ76976.1"/>
    <property type="molecule type" value="Genomic_DNA"/>
</dbReference>
<reference evidence="2 3" key="1">
    <citation type="submission" date="2016-10" db="EMBL/GenBank/DDBJ databases">
        <authorList>
            <person name="de Groot N.N."/>
        </authorList>
    </citation>
    <scope>NUCLEOTIDE SEQUENCE [LARGE SCALE GENOMIC DNA]</scope>
    <source>
        <strain evidence="2 3">DSM 15827</strain>
    </source>
</reference>